<accession>A0ACC0J0V0</accession>
<keyword evidence="1" id="KW-0418">Kinase</keyword>
<sequence>MRKNNVSSSSFYSALLVTLCIAATNIFLVSATVNSSSLSSLEAKALLNSGWWGNFSFANHCQLEGIICNEAGSVVRIFLSPVASCSSNFSYSSSSYYSYSSSYSSPHRKLENMDWTSFPNLEVLSLNDCNLTGSIPEEIGTLSKLTCLDLSNNKNLEGLLPLTLGNLTQLVELDICYTNITGPIPSFVGQLTNLIDLHLFSNRLNGSIPQEIGKLKNLVYMFMEDNILSGPIPSYIGQLTNLTYLRLSSNRLNGSIPQEIGKLKNLVHMSMEDNILSGPIPSYIGQLTSLTYLHLSSNRLNGSIPQEIGMLKNLVDMSMGDNILSGPIPSFISQFINLTDLNLSSNRFNDSIPLEIGDLMQLAHLDLSHNLLTGKIPSSIGKLINLHFFDASSNQVNDTIPAELGLLSNLGHLDLSSNQLSGQLPPITWLSQVQYLNLSHNNLSGKVLCGIYSVNGLDLSYNPLTRQIPQYGYDCSPPSPALSQAPSQAINKTTCYKAINSSKKRIVMRTLLISLLITIFIGLLAFACFRCRKTHKKEAKERAMKNGDICSIWNYDGRIAYEDIIKATNDFDIRYCIGTGGYGSVYRAQLPSGKVVALKKLHRFEAEEPAFDKSFRNEVQMLTNIRHRNIVKLYGFCLHNRCMFLVFEYMERGNLFCALRFEVEAIELGWTQRVNVVKSIAHALSYLHHDCTPPIVHRDISTNNILLNSEMEAFIGDFGTARLLYPDSSNETIIAGTYGYIAPELAYTMVVTEKCDVYSFGVVALETIMGSHPGELLSSLASPSSQNLMLTDVLDSRIPHPTNPVVVRNIVLVAIVALACVRSEPRSRPTMLCVSQELLVCKKTLATPFRTISLRQLLNPEMDFTQIKE</sequence>
<keyword evidence="2" id="KW-1185">Reference proteome</keyword>
<keyword evidence="1" id="KW-0675">Receptor</keyword>
<dbReference type="Proteomes" id="UP001060215">
    <property type="component" value="Chromosome 1"/>
</dbReference>
<organism evidence="1 2">
    <name type="scientific">Camellia lanceoleosa</name>
    <dbReference type="NCBI Taxonomy" id="1840588"/>
    <lineage>
        <taxon>Eukaryota</taxon>
        <taxon>Viridiplantae</taxon>
        <taxon>Streptophyta</taxon>
        <taxon>Embryophyta</taxon>
        <taxon>Tracheophyta</taxon>
        <taxon>Spermatophyta</taxon>
        <taxon>Magnoliopsida</taxon>
        <taxon>eudicotyledons</taxon>
        <taxon>Gunneridae</taxon>
        <taxon>Pentapetalae</taxon>
        <taxon>asterids</taxon>
        <taxon>Ericales</taxon>
        <taxon>Theaceae</taxon>
        <taxon>Camellia</taxon>
    </lineage>
</organism>
<name>A0ACC0J0V0_9ERIC</name>
<keyword evidence="1" id="KW-0808">Transferase</keyword>
<protein>
    <submittedName>
        <fullName evidence="1">MDIS1-interacting receptor like kinase 2</fullName>
    </submittedName>
</protein>
<comment type="caution">
    <text evidence="1">The sequence shown here is derived from an EMBL/GenBank/DDBJ whole genome shotgun (WGS) entry which is preliminary data.</text>
</comment>
<dbReference type="EMBL" id="CM045758">
    <property type="protein sequence ID" value="KAI8031368.1"/>
    <property type="molecule type" value="Genomic_DNA"/>
</dbReference>
<proteinExistence type="predicted"/>
<evidence type="ECO:0000313" key="1">
    <source>
        <dbReference type="EMBL" id="KAI8031368.1"/>
    </source>
</evidence>
<reference evidence="1 2" key="1">
    <citation type="journal article" date="2022" name="Plant J.">
        <title>Chromosome-level genome of Camellia lanceoleosa provides a valuable resource for understanding genome evolution and self-incompatibility.</title>
        <authorList>
            <person name="Gong W."/>
            <person name="Xiao S."/>
            <person name="Wang L."/>
            <person name="Liao Z."/>
            <person name="Chang Y."/>
            <person name="Mo W."/>
            <person name="Hu G."/>
            <person name="Li W."/>
            <person name="Zhao G."/>
            <person name="Zhu H."/>
            <person name="Hu X."/>
            <person name="Ji K."/>
            <person name="Xiang X."/>
            <person name="Song Q."/>
            <person name="Yuan D."/>
            <person name="Jin S."/>
            <person name="Zhang L."/>
        </authorList>
    </citation>
    <scope>NUCLEOTIDE SEQUENCE [LARGE SCALE GENOMIC DNA]</scope>
    <source>
        <strain evidence="1">SQ_2022a</strain>
    </source>
</reference>
<evidence type="ECO:0000313" key="2">
    <source>
        <dbReference type="Proteomes" id="UP001060215"/>
    </source>
</evidence>
<gene>
    <name evidence="1" type="ORF">LOK49_LG01G03834</name>
</gene>